<dbReference type="PROSITE" id="PS01047">
    <property type="entry name" value="HMA_1"/>
    <property type="match status" value="2"/>
</dbReference>
<dbReference type="InterPro" id="IPR023214">
    <property type="entry name" value="HAD_sf"/>
</dbReference>
<feature type="transmembrane region" description="Helical" evidence="21">
    <location>
        <begin position="197"/>
        <end position="219"/>
    </location>
</feature>
<dbReference type="InterPro" id="IPR044492">
    <property type="entry name" value="P_typ_ATPase_HD_dom"/>
</dbReference>
<dbReference type="Proteomes" id="UP001198220">
    <property type="component" value="Unassembled WGS sequence"/>
</dbReference>
<comment type="similarity">
    <text evidence="2 21">Belongs to the cation transport ATPase (P-type) (TC 3.A.3) family. Type IB subfamily.</text>
</comment>
<gene>
    <name evidence="23" type="ORF">LKD36_14095</name>
</gene>
<keyword evidence="6 21" id="KW-0812">Transmembrane</keyword>
<evidence type="ECO:0000256" key="3">
    <source>
        <dbReference type="ARBA" id="ARBA00012517"/>
    </source>
</evidence>
<dbReference type="InterPro" id="IPR008250">
    <property type="entry name" value="ATPase_P-typ_transduc_dom_A_sf"/>
</dbReference>
<evidence type="ECO:0000313" key="24">
    <source>
        <dbReference type="Proteomes" id="UP001198220"/>
    </source>
</evidence>
<dbReference type="SUPFAM" id="SSF56784">
    <property type="entry name" value="HAD-like"/>
    <property type="match status" value="1"/>
</dbReference>
<dbReference type="InterPro" id="IPR006121">
    <property type="entry name" value="HMA_dom"/>
</dbReference>
<keyword evidence="8" id="KW-0677">Repeat</keyword>
<dbReference type="NCBIfam" id="TIGR00003">
    <property type="entry name" value="copper ion binding protein"/>
    <property type="match status" value="2"/>
</dbReference>
<dbReference type="SFLD" id="SFLDG00002">
    <property type="entry name" value="C1.7:_P-type_atpase_like"/>
    <property type="match status" value="1"/>
</dbReference>
<keyword evidence="15" id="KW-0186">Copper</keyword>
<dbReference type="Gene3D" id="2.70.150.10">
    <property type="entry name" value="Calcium-transporting ATPase, cytoplasmic transduction domain A"/>
    <property type="match status" value="1"/>
</dbReference>
<dbReference type="PRINTS" id="PR00119">
    <property type="entry name" value="CATATPASE"/>
</dbReference>
<dbReference type="AlphaFoldDB" id="A0AAE3DAV9"/>
<dbReference type="SUPFAM" id="SSF81653">
    <property type="entry name" value="Calcium ATPase, transduction domain A"/>
    <property type="match status" value="1"/>
</dbReference>
<dbReference type="Gene3D" id="3.40.1110.10">
    <property type="entry name" value="Calcium-transporting ATPase, cytoplasmic domain N"/>
    <property type="match status" value="1"/>
</dbReference>
<evidence type="ECO:0000256" key="1">
    <source>
        <dbReference type="ARBA" id="ARBA00004651"/>
    </source>
</evidence>
<dbReference type="Pfam" id="PF00702">
    <property type="entry name" value="Hydrolase"/>
    <property type="match status" value="1"/>
</dbReference>
<dbReference type="FunFam" id="2.70.150.10:FF:000002">
    <property type="entry name" value="Copper-transporting ATPase 1, putative"/>
    <property type="match status" value="1"/>
</dbReference>
<feature type="transmembrane region" description="Helical" evidence="21">
    <location>
        <begin position="357"/>
        <end position="379"/>
    </location>
</feature>
<dbReference type="RefSeq" id="WP_308459980.1">
    <property type="nucleotide sequence ID" value="NZ_JAJEPS010000018.1"/>
</dbReference>
<evidence type="ECO:0000256" key="5">
    <source>
        <dbReference type="ARBA" id="ARBA00022448"/>
    </source>
</evidence>
<dbReference type="GO" id="GO:0140581">
    <property type="term" value="F:P-type monovalent copper transporter activity"/>
    <property type="evidence" value="ECO:0007669"/>
    <property type="project" value="UniProtKB-EC"/>
</dbReference>
<organism evidence="23 24">
    <name type="scientific">Hominiventricola filiformis</name>
    <dbReference type="NCBI Taxonomy" id="2885352"/>
    <lineage>
        <taxon>Bacteria</taxon>
        <taxon>Bacillati</taxon>
        <taxon>Bacillota</taxon>
        <taxon>Clostridia</taxon>
        <taxon>Lachnospirales</taxon>
        <taxon>Lachnospiraceae</taxon>
        <taxon>Hominiventricola</taxon>
    </lineage>
</organism>
<evidence type="ECO:0000256" key="14">
    <source>
        <dbReference type="ARBA" id="ARBA00022989"/>
    </source>
</evidence>
<sequence length="852" mass="90944">MKQKYNVTGMSCSACSAHVEKAVSKVPGVNSVQVNLLQNSMVVDYDEAATNDQAIIRAVEEGGYGASVKGEEKAEEPNAVQKKAEEEARKMKTRLGLSIGFLAVLMYISMGHMLGWPLPGILLGHENMMIMALTQLFLTLPVMYLNRKYYENGFRSLFHGAPNMDTLVAMGSTAAAGYSVSRLFVMGYALGRGDIDMAHMAGMNLYFEAAAMILTLVTIGKYMESRSKSHTSDAITKLIGLAPKTALVLRDGQEVEIPVEQVQVGETVIVKPGQSIPVDGVLTEGTGTVDESAITGESIPVEKKKGDRVTGATVNRAGYFQMKADRIGEDTTLSQIIRLVEEAGGSKAPIAKLADKVSGVFVPVVITIALITIVVWLLLGQTFSFALASGIAVLVISCPCALGLATPTAIMVGTGRGAEQGILIKSGESLETAHLVDTVVLDKTGTITAGHPEVTDVVLADGRNIKELLKLAASLEQASEHPLAEAIVEKAEKERISLEKAVDFKAVEGQGVLGIVAGKTVLAGNLRMMQAQNIATAGLETKAEELADRGRTVLYIAADQQILGLLAVADTVKKTSTQAIREMQKMGLSVVMLTGDHEKTAKAIQRELGIERVVAEVLPQDKEKEVRRLQAEGHKVAMVGDGINDAPALARADVGIAIGAGTDVAIESADIVLMKSDLLDAVSAIQLSRAVIKNIKENLFWAFCYNAIGIPLAAGVFYPLLGWQLSPMFGSAAMSFSSVFVVTNALRLKGFKPSFKKGKQEIEPEELHIAAEPVAEKKEKKEMKKKISIEGMMCGHCTGRVEKALNGLSGVEAQVSLEDKAAYVTLTGEVSDELLRKTVEDAGYEVTGITQE</sequence>
<evidence type="ECO:0000256" key="21">
    <source>
        <dbReference type="RuleBase" id="RU362081"/>
    </source>
</evidence>
<name>A0AAE3DAV9_9FIRM</name>
<dbReference type="SUPFAM" id="SSF55008">
    <property type="entry name" value="HMA, heavy metal-associated domain"/>
    <property type="match status" value="2"/>
</dbReference>
<evidence type="ECO:0000256" key="7">
    <source>
        <dbReference type="ARBA" id="ARBA00022723"/>
    </source>
</evidence>
<evidence type="ECO:0000256" key="2">
    <source>
        <dbReference type="ARBA" id="ARBA00006024"/>
    </source>
</evidence>
<evidence type="ECO:0000313" key="23">
    <source>
        <dbReference type="EMBL" id="MCC2127293.1"/>
    </source>
</evidence>
<keyword evidence="21" id="KW-1003">Cell membrane</keyword>
<evidence type="ECO:0000256" key="12">
    <source>
        <dbReference type="ARBA" id="ARBA00022842"/>
    </source>
</evidence>
<dbReference type="InterPro" id="IPR023299">
    <property type="entry name" value="ATPase_P-typ_cyto_dom_N"/>
</dbReference>
<dbReference type="CDD" id="cd00371">
    <property type="entry name" value="HMA"/>
    <property type="match status" value="2"/>
</dbReference>
<keyword evidence="12" id="KW-0460">Magnesium</keyword>
<dbReference type="InterPro" id="IPR018303">
    <property type="entry name" value="ATPase_P-typ_P_site"/>
</dbReference>
<feature type="transmembrane region" description="Helical" evidence="21">
    <location>
        <begin position="95"/>
        <end position="116"/>
    </location>
</feature>
<dbReference type="InterPro" id="IPR036412">
    <property type="entry name" value="HAD-like_sf"/>
</dbReference>
<evidence type="ECO:0000256" key="8">
    <source>
        <dbReference type="ARBA" id="ARBA00022737"/>
    </source>
</evidence>
<dbReference type="NCBIfam" id="TIGR01494">
    <property type="entry name" value="ATPase_P-type"/>
    <property type="match status" value="1"/>
</dbReference>
<evidence type="ECO:0000256" key="20">
    <source>
        <dbReference type="ARBA" id="ARBA00049289"/>
    </source>
</evidence>
<proteinExistence type="inferred from homology"/>
<feature type="transmembrane region" description="Helical" evidence="21">
    <location>
        <begin position="128"/>
        <end position="146"/>
    </location>
</feature>
<dbReference type="GO" id="GO:0005524">
    <property type="term" value="F:ATP binding"/>
    <property type="evidence" value="ECO:0007669"/>
    <property type="project" value="UniProtKB-UniRule"/>
</dbReference>
<dbReference type="SFLD" id="SFLDS00003">
    <property type="entry name" value="Haloacid_Dehalogenase"/>
    <property type="match status" value="1"/>
</dbReference>
<dbReference type="Gene3D" id="3.30.70.100">
    <property type="match status" value="2"/>
</dbReference>
<dbReference type="Pfam" id="PF00122">
    <property type="entry name" value="E1-E2_ATPase"/>
    <property type="match status" value="1"/>
</dbReference>
<dbReference type="Gene3D" id="3.40.50.1000">
    <property type="entry name" value="HAD superfamily/HAD-like"/>
    <property type="match status" value="1"/>
</dbReference>
<keyword evidence="13" id="KW-1278">Translocase</keyword>
<dbReference type="CDD" id="cd02094">
    <property type="entry name" value="P-type_ATPase_Cu-like"/>
    <property type="match status" value="1"/>
</dbReference>
<keyword evidence="9 21" id="KW-0547">Nucleotide-binding</keyword>
<evidence type="ECO:0000256" key="19">
    <source>
        <dbReference type="ARBA" id="ARBA00033239"/>
    </source>
</evidence>
<evidence type="ECO:0000256" key="15">
    <source>
        <dbReference type="ARBA" id="ARBA00023008"/>
    </source>
</evidence>
<feature type="transmembrane region" description="Helical" evidence="21">
    <location>
        <begin position="167"/>
        <end position="191"/>
    </location>
</feature>
<dbReference type="InterPro" id="IPR001757">
    <property type="entry name" value="P_typ_ATPase"/>
</dbReference>
<evidence type="ECO:0000256" key="13">
    <source>
        <dbReference type="ARBA" id="ARBA00022967"/>
    </source>
</evidence>
<evidence type="ECO:0000256" key="16">
    <source>
        <dbReference type="ARBA" id="ARBA00023065"/>
    </source>
</evidence>
<comment type="subcellular location">
    <subcellularLocation>
        <location evidence="1">Cell membrane</location>
        <topology evidence="1">Multi-pass membrane protein</topology>
    </subcellularLocation>
</comment>
<dbReference type="SUPFAM" id="SSF81665">
    <property type="entry name" value="Calcium ATPase, transmembrane domain M"/>
    <property type="match status" value="1"/>
</dbReference>
<dbReference type="EC" id="7.2.2.8" evidence="3"/>
<dbReference type="InterPro" id="IPR059000">
    <property type="entry name" value="ATPase_P-type_domA"/>
</dbReference>
<comment type="caution">
    <text evidence="23">The sequence shown here is derived from an EMBL/GenBank/DDBJ whole genome shotgun (WGS) entry which is preliminary data.</text>
</comment>
<evidence type="ECO:0000256" key="6">
    <source>
        <dbReference type="ARBA" id="ARBA00022692"/>
    </source>
</evidence>
<dbReference type="GO" id="GO:0016887">
    <property type="term" value="F:ATP hydrolysis activity"/>
    <property type="evidence" value="ECO:0007669"/>
    <property type="project" value="InterPro"/>
</dbReference>
<dbReference type="InterPro" id="IPR017969">
    <property type="entry name" value="Heavy-metal-associated_CS"/>
</dbReference>
<dbReference type="InterPro" id="IPR006122">
    <property type="entry name" value="HMA_Cu_ion-bd"/>
</dbReference>
<dbReference type="GO" id="GO:0043682">
    <property type="term" value="F:P-type divalent copper transporter activity"/>
    <property type="evidence" value="ECO:0007669"/>
    <property type="project" value="TreeGrafter"/>
</dbReference>
<dbReference type="GO" id="GO:0005886">
    <property type="term" value="C:plasma membrane"/>
    <property type="evidence" value="ECO:0007669"/>
    <property type="project" value="UniProtKB-SubCell"/>
</dbReference>
<keyword evidence="5" id="KW-0813">Transport</keyword>
<feature type="domain" description="HMA" evidence="22">
    <location>
        <begin position="783"/>
        <end position="847"/>
    </location>
</feature>
<accession>A0AAE3DAV9</accession>
<dbReference type="InterPro" id="IPR036163">
    <property type="entry name" value="HMA_dom_sf"/>
</dbReference>
<protein>
    <recommendedName>
        <fullName evidence="4">Copper-exporting P-type ATPase</fullName>
        <ecNumber evidence="3">7.2.2.8</ecNumber>
    </recommendedName>
    <alternativeName>
        <fullName evidence="18">Copper-exporting P-type ATPase A</fullName>
    </alternativeName>
    <alternativeName>
        <fullName evidence="19">Cu(+)-exporting ATPase</fullName>
    </alternativeName>
</protein>
<comment type="catalytic activity">
    <reaction evidence="20">
        <text>Cu(+)(in) + ATP + H2O = Cu(+)(out) + ADP + phosphate + H(+)</text>
        <dbReference type="Rhea" id="RHEA:25792"/>
        <dbReference type="ChEBI" id="CHEBI:15377"/>
        <dbReference type="ChEBI" id="CHEBI:15378"/>
        <dbReference type="ChEBI" id="CHEBI:30616"/>
        <dbReference type="ChEBI" id="CHEBI:43474"/>
        <dbReference type="ChEBI" id="CHEBI:49552"/>
        <dbReference type="ChEBI" id="CHEBI:456216"/>
        <dbReference type="EC" id="7.2.2.8"/>
    </reaction>
</comment>
<dbReference type="Pfam" id="PF00403">
    <property type="entry name" value="HMA"/>
    <property type="match status" value="2"/>
</dbReference>
<reference evidence="23 24" key="1">
    <citation type="submission" date="2021-10" db="EMBL/GenBank/DDBJ databases">
        <title>Anaerobic single-cell dispensing facilitates the cultivation of human gut bacteria.</title>
        <authorList>
            <person name="Afrizal A."/>
        </authorList>
    </citation>
    <scope>NUCLEOTIDE SEQUENCE [LARGE SCALE GENOMIC DNA]</scope>
    <source>
        <strain evidence="23 24">CLA-AA-H276</strain>
    </source>
</reference>
<evidence type="ECO:0000256" key="17">
    <source>
        <dbReference type="ARBA" id="ARBA00023136"/>
    </source>
</evidence>
<dbReference type="GO" id="GO:0005507">
    <property type="term" value="F:copper ion binding"/>
    <property type="evidence" value="ECO:0007669"/>
    <property type="project" value="InterPro"/>
</dbReference>
<dbReference type="FunFam" id="3.30.70.100:FF:000005">
    <property type="entry name" value="Copper-exporting P-type ATPase A"/>
    <property type="match status" value="1"/>
</dbReference>
<dbReference type="GO" id="GO:0055070">
    <property type="term" value="P:copper ion homeostasis"/>
    <property type="evidence" value="ECO:0007669"/>
    <property type="project" value="TreeGrafter"/>
</dbReference>
<dbReference type="PROSITE" id="PS00154">
    <property type="entry name" value="ATPASE_E1_E2"/>
    <property type="match status" value="1"/>
</dbReference>
<dbReference type="EMBL" id="JAJEPS010000018">
    <property type="protein sequence ID" value="MCC2127293.1"/>
    <property type="molecule type" value="Genomic_DNA"/>
</dbReference>
<keyword evidence="16" id="KW-0406">Ion transport</keyword>
<dbReference type="PANTHER" id="PTHR43520">
    <property type="entry name" value="ATP7, ISOFORM B"/>
    <property type="match status" value="1"/>
</dbReference>
<evidence type="ECO:0000256" key="18">
    <source>
        <dbReference type="ARBA" id="ARBA00029719"/>
    </source>
</evidence>
<keyword evidence="14 21" id="KW-1133">Transmembrane helix</keyword>
<keyword evidence="17 21" id="KW-0472">Membrane</keyword>
<keyword evidence="7 21" id="KW-0479">Metal-binding</keyword>
<evidence type="ECO:0000259" key="22">
    <source>
        <dbReference type="PROSITE" id="PS50846"/>
    </source>
</evidence>
<keyword evidence="10" id="KW-0187">Copper transport</keyword>
<dbReference type="PANTHER" id="PTHR43520:SF8">
    <property type="entry name" value="P-TYPE CU(+) TRANSPORTER"/>
    <property type="match status" value="1"/>
</dbReference>
<keyword evidence="11 21" id="KW-0067">ATP-binding</keyword>
<dbReference type="InterPro" id="IPR023298">
    <property type="entry name" value="ATPase_P-typ_TM_dom_sf"/>
</dbReference>
<dbReference type="SFLD" id="SFLDF00027">
    <property type="entry name" value="p-type_atpase"/>
    <property type="match status" value="1"/>
</dbReference>
<evidence type="ECO:0000256" key="9">
    <source>
        <dbReference type="ARBA" id="ARBA00022741"/>
    </source>
</evidence>
<evidence type="ECO:0000256" key="11">
    <source>
        <dbReference type="ARBA" id="ARBA00022840"/>
    </source>
</evidence>
<dbReference type="FunFam" id="3.40.50.1000:FF:000333">
    <property type="entry name" value="Copper-transporting ATPase 2"/>
    <property type="match status" value="1"/>
</dbReference>
<feature type="transmembrane region" description="Helical" evidence="21">
    <location>
        <begin position="385"/>
        <end position="406"/>
    </location>
</feature>
<feature type="transmembrane region" description="Helical" evidence="21">
    <location>
        <begin position="727"/>
        <end position="746"/>
    </location>
</feature>
<evidence type="ECO:0000256" key="4">
    <source>
        <dbReference type="ARBA" id="ARBA00015102"/>
    </source>
</evidence>
<dbReference type="InterPro" id="IPR027256">
    <property type="entry name" value="P-typ_ATPase_IB"/>
</dbReference>
<dbReference type="NCBIfam" id="TIGR01511">
    <property type="entry name" value="ATPase-IB1_Cu"/>
    <property type="match status" value="1"/>
</dbReference>
<dbReference type="PROSITE" id="PS50846">
    <property type="entry name" value="HMA_2"/>
    <property type="match status" value="2"/>
</dbReference>
<evidence type="ECO:0000256" key="10">
    <source>
        <dbReference type="ARBA" id="ARBA00022796"/>
    </source>
</evidence>
<feature type="domain" description="HMA" evidence="22">
    <location>
        <begin position="1"/>
        <end position="67"/>
    </location>
</feature>
<feature type="transmembrane region" description="Helical" evidence="21">
    <location>
        <begin position="699"/>
        <end position="721"/>
    </location>
</feature>
<keyword evidence="24" id="KW-1185">Reference proteome</keyword>
<dbReference type="NCBIfam" id="TIGR01525">
    <property type="entry name" value="ATPase-IB_hvy"/>
    <property type="match status" value="1"/>
</dbReference>
<dbReference type="PRINTS" id="PR00943">
    <property type="entry name" value="CUATPASE"/>
</dbReference>